<dbReference type="EMBL" id="FOFS01000017">
    <property type="protein sequence ID" value="SER14640.1"/>
    <property type="molecule type" value="Genomic_DNA"/>
</dbReference>
<accession>A0A1H9LTB2</accession>
<keyword evidence="3" id="KW-1185">Reference proteome</keyword>
<sequence length="162" mass="18267">MKSSLSAVALGLGVALGLSTSLTQVQANQSEQRIFKAPASGFQPSESKRFAINPELGRAWVEVDLFYPTSEMTEHHRVPVPGLRYDSERAEVVFEAPQQRVVCATVEERGWWLFKHHKVQPTGDCELTHQYVEHPKDDGFTVDHIEHFEVHFKAAPDDKEQG</sequence>
<name>A0A1H9LTB2_9GAMM</name>
<reference evidence="2 3" key="1">
    <citation type="submission" date="2016-10" db="EMBL/GenBank/DDBJ databases">
        <authorList>
            <person name="de Groot N.N."/>
        </authorList>
    </citation>
    <scope>NUCLEOTIDE SEQUENCE [LARGE SCALE GENOMIC DNA]</scope>
    <source>
        <strain evidence="2 3">DSM 25927</strain>
    </source>
</reference>
<dbReference type="OrthoDB" id="9803287at2"/>
<proteinExistence type="predicted"/>
<gene>
    <name evidence="2" type="ORF">SAMN04488038_11741</name>
</gene>
<evidence type="ECO:0000313" key="3">
    <source>
        <dbReference type="Proteomes" id="UP000199233"/>
    </source>
</evidence>
<feature type="chain" id="PRO_5011669265" evidence="1">
    <location>
        <begin position="28"/>
        <end position="162"/>
    </location>
</feature>
<dbReference type="Proteomes" id="UP000199233">
    <property type="component" value="Unassembled WGS sequence"/>
</dbReference>
<dbReference type="AlphaFoldDB" id="A0A1H9LTB2"/>
<protein>
    <submittedName>
        <fullName evidence="2">Uncharacterized protein</fullName>
    </submittedName>
</protein>
<keyword evidence="1" id="KW-0732">Signal</keyword>
<evidence type="ECO:0000313" key="2">
    <source>
        <dbReference type="EMBL" id="SER14640.1"/>
    </source>
</evidence>
<dbReference type="STRING" id="489703.SAMN04488038_11741"/>
<evidence type="ECO:0000256" key="1">
    <source>
        <dbReference type="SAM" id="SignalP"/>
    </source>
</evidence>
<organism evidence="2 3">
    <name type="scientific">Solimonas aquatica</name>
    <dbReference type="NCBI Taxonomy" id="489703"/>
    <lineage>
        <taxon>Bacteria</taxon>
        <taxon>Pseudomonadati</taxon>
        <taxon>Pseudomonadota</taxon>
        <taxon>Gammaproteobacteria</taxon>
        <taxon>Nevskiales</taxon>
        <taxon>Nevskiaceae</taxon>
        <taxon>Solimonas</taxon>
    </lineage>
</organism>
<dbReference type="RefSeq" id="WP_143069006.1">
    <property type="nucleotide sequence ID" value="NZ_FOFS01000017.1"/>
</dbReference>
<feature type="signal peptide" evidence="1">
    <location>
        <begin position="1"/>
        <end position="27"/>
    </location>
</feature>